<dbReference type="Proteomes" id="UP001465976">
    <property type="component" value="Unassembled WGS sequence"/>
</dbReference>
<organism evidence="1 2">
    <name type="scientific">Marasmius crinis-equi</name>
    <dbReference type="NCBI Taxonomy" id="585013"/>
    <lineage>
        <taxon>Eukaryota</taxon>
        <taxon>Fungi</taxon>
        <taxon>Dikarya</taxon>
        <taxon>Basidiomycota</taxon>
        <taxon>Agaricomycotina</taxon>
        <taxon>Agaricomycetes</taxon>
        <taxon>Agaricomycetidae</taxon>
        <taxon>Agaricales</taxon>
        <taxon>Marasmiineae</taxon>
        <taxon>Marasmiaceae</taxon>
        <taxon>Marasmius</taxon>
    </lineage>
</organism>
<evidence type="ECO:0000313" key="2">
    <source>
        <dbReference type="Proteomes" id="UP001465976"/>
    </source>
</evidence>
<comment type="caution">
    <text evidence="1">The sequence shown here is derived from an EMBL/GenBank/DDBJ whole genome shotgun (WGS) entry which is preliminary data.</text>
</comment>
<evidence type="ECO:0000313" key="1">
    <source>
        <dbReference type="EMBL" id="KAL0574905.1"/>
    </source>
</evidence>
<name>A0ABR3FHT5_9AGAR</name>
<dbReference type="EMBL" id="JBAHYK010000352">
    <property type="protein sequence ID" value="KAL0574905.1"/>
    <property type="molecule type" value="Genomic_DNA"/>
</dbReference>
<proteinExistence type="predicted"/>
<protein>
    <submittedName>
        <fullName evidence="1">Uncharacterized protein</fullName>
    </submittedName>
</protein>
<reference evidence="1 2" key="1">
    <citation type="submission" date="2024-02" db="EMBL/GenBank/DDBJ databases">
        <title>A draft genome for the cacao thread blight pathogen Marasmius crinis-equi.</title>
        <authorList>
            <person name="Cohen S.P."/>
            <person name="Baruah I.K."/>
            <person name="Amoako-Attah I."/>
            <person name="Bukari Y."/>
            <person name="Meinhardt L.W."/>
            <person name="Bailey B.A."/>
        </authorList>
    </citation>
    <scope>NUCLEOTIDE SEQUENCE [LARGE SCALE GENOMIC DNA]</scope>
    <source>
        <strain evidence="1 2">GH-76</strain>
    </source>
</reference>
<accession>A0ABR3FHT5</accession>
<gene>
    <name evidence="1" type="ORF">V5O48_007049</name>
</gene>
<keyword evidence="2" id="KW-1185">Reference proteome</keyword>
<sequence length="350" mass="39127">MVCKSWHCPARYHLYATIALSDAPGTELCVLKLKCAMSSPTLSVLVRELDIEAMYTRGQNGLCLSLLPSLRKLLVHSVLPEDVEMFAGTTLPRLRSLEHLEIDGTAFLPNRDFVRLWNAVADVQSLKHLALSVLVTKPLSLADALATATPRTSRPALLSLDLRDPTGICTFPVDALDVALSLFDLSELRSLTLNNATQSLAIASQARDTLQELVVVQRGTVYEPPDIPTKIHMDILFRIQYPALESITLTCSQHVRDSIRISLRPANLPQWKALDGRLLELARSTALQEVNVVELVSDNHMPVVPWEPANPPTCERFRQMLPQAFRLGLVRTEVHLTRKEAEAERRLRRE</sequence>
<dbReference type="SUPFAM" id="SSF52047">
    <property type="entry name" value="RNI-like"/>
    <property type="match status" value="1"/>
</dbReference>